<dbReference type="EMBL" id="HBUF01064339">
    <property type="protein sequence ID" value="CAG6627118.1"/>
    <property type="molecule type" value="Transcribed_RNA"/>
</dbReference>
<proteinExistence type="predicted"/>
<dbReference type="AlphaFoldDB" id="A0A8D8VK37"/>
<dbReference type="PANTHER" id="PTHR22950:SF460">
    <property type="entry name" value="PROTON-COUPLED AMINO ACID TRANSPORTER 4-LIKE PROTEIN"/>
    <property type="match status" value="1"/>
</dbReference>
<dbReference type="GO" id="GO:0005774">
    <property type="term" value="C:vacuolar membrane"/>
    <property type="evidence" value="ECO:0007669"/>
    <property type="project" value="TreeGrafter"/>
</dbReference>
<evidence type="ECO:0000313" key="7">
    <source>
        <dbReference type="EMBL" id="CAG6627118.1"/>
    </source>
</evidence>
<feature type="transmembrane region" description="Helical" evidence="5">
    <location>
        <begin position="50"/>
        <end position="68"/>
    </location>
</feature>
<feature type="transmembrane region" description="Helical" evidence="5">
    <location>
        <begin position="111"/>
        <end position="137"/>
    </location>
</feature>
<evidence type="ECO:0000256" key="1">
    <source>
        <dbReference type="ARBA" id="ARBA00004141"/>
    </source>
</evidence>
<reference evidence="7" key="1">
    <citation type="submission" date="2021-05" db="EMBL/GenBank/DDBJ databases">
        <authorList>
            <person name="Alioto T."/>
            <person name="Alioto T."/>
            <person name="Gomez Garrido J."/>
        </authorList>
    </citation>
    <scope>NUCLEOTIDE SEQUENCE</scope>
</reference>
<evidence type="ECO:0000256" key="2">
    <source>
        <dbReference type="ARBA" id="ARBA00022692"/>
    </source>
</evidence>
<dbReference type="PANTHER" id="PTHR22950">
    <property type="entry name" value="AMINO ACID TRANSPORTER"/>
    <property type="match status" value="1"/>
</dbReference>
<keyword evidence="3 5" id="KW-1133">Transmembrane helix</keyword>
<organism evidence="7">
    <name type="scientific">Cacopsylla melanoneura</name>
    <dbReference type="NCBI Taxonomy" id="428564"/>
    <lineage>
        <taxon>Eukaryota</taxon>
        <taxon>Metazoa</taxon>
        <taxon>Ecdysozoa</taxon>
        <taxon>Arthropoda</taxon>
        <taxon>Hexapoda</taxon>
        <taxon>Insecta</taxon>
        <taxon>Pterygota</taxon>
        <taxon>Neoptera</taxon>
        <taxon>Paraneoptera</taxon>
        <taxon>Hemiptera</taxon>
        <taxon>Sternorrhyncha</taxon>
        <taxon>Psylloidea</taxon>
        <taxon>Psyllidae</taxon>
        <taxon>Psyllinae</taxon>
        <taxon>Cacopsylla</taxon>
    </lineage>
</organism>
<dbReference type="InterPro" id="IPR013057">
    <property type="entry name" value="AA_transpt_TM"/>
</dbReference>
<dbReference type="GO" id="GO:0015179">
    <property type="term" value="F:L-amino acid transmembrane transporter activity"/>
    <property type="evidence" value="ECO:0007669"/>
    <property type="project" value="TreeGrafter"/>
</dbReference>
<evidence type="ECO:0000256" key="4">
    <source>
        <dbReference type="ARBA" id="ARBA00023136"/>
    </source>
</evidence>
<name>A0A8D8VK37_9HEMI</name>
<accession>A0A8D8VK37</accession>
<comment type="subcellular location">
    <subcellularLocation>
        <location evidence="1">Membrane</location>
        <topology evidence="1">Multi-pass membrane protein</topology>
    </subcellularLocation>
</comment>
<keyword evidence="4 5" id="KW-0472">Membrane</keyword>
<dbReference type="EMBL" id="HBUF01064336">
    <property type="protein sequence ID" value="CAG6627114.1"/>
    <property type="molecule type" value="Transcribed_RNA"/>
</dbReference>
<feature type="domain" description="Amino acid transporter transmembrane" evidence="6">
    <location>
        <begin position="30"/>
        <end position="171"/>
    </location>
</feature>
<evidence type="ECO:0000256" key="3">
    <source>
        <dbReference type="ARBA" id="ARBA00022989"/>
    </source>
</evidence>
<feature type="transmembrane region" description="Helical" evidence="5">
    <location>
        <begin position="149"/>
        <end position="171"/>
    </location>
</feature>
<evidence type="ECO:0000256" key="5">
    <source>
        <dbReference type="SAM" id="Phobius"/>
    </source>
</evidence>
<keyword evidence="2 5" id="KW-0812">Transmembrane</keyword>
<sequence length="196" mass="21599">METTLKGASHLTCASLTCEYWYCVQVGLPAEGTITLNLCKSDLLAQSVKLMIAVAIFLTYALQFYVPMEIIWKNVKHRFTAHPTVSEYVIRISLVVFTVVVAMSIPNLGPFISLVGAICLSTLGLMFPSVIELIVCWDTPGLGTLNWILWKNLFIIGFGVLGFLTGTYTSIDEMVTTWLDHTPVNHTISTNSSQGC</sequence>
<evidence type="ECO:0000259" key="6">
    <source>
        <dbReference type="Pfam" id="PF01490"/>
    </source>
</evidence>
<protein>
    <submittedName>
        <fullName evidence="7">Proton-coupled amino acid transporter 4</fullName>
    </submittedName>
</protein>
<feature type="transmembrane region" description="Helical" evidence="5">
    <location>
        <begin position="88"/>
        <end position="105"/>
    </location>
</feature>
<dbReference type="Pfam" id="PF01490">
    <property type="entry name" value="Aa_trans"/>
    <property type="match status" value="1"/>
</dbReference>